<protein>
    <recommendedName>
        <fullName evidence="2">Carbohydrate-selective porin OprB</fullName>
    </recommendedName>
</protein>
<proteinExistence type="predicted"/>
<comment type="caution">
    <text evidence="1">The sequence shown here is derived from an EMBL/GenBank/DDBJ whole genome shotgun (WGS) entry which is preliminary data.</text>
</comment>
<accession>J9GF53</accession>
<evidence type="ECO:0000313" key="1">
    <source>
        <dbReference type="EMBL" id="EJX00433.1"/>
    </source>
</evidence>
<sequence length="140" mass="15696">PSVDSAKDNYFDVKKGNTGHWLEGVITIAPEKIPVYLTVSNFFYGADKDVQGKQAYSTYIEAGTHYDFLDNHLLSLAVGAACNESCYNNYEHGFGVCNLELKYTYQVNFKNGWTLPLSVAYILNPVCEKSFVNFTTSFAF</sequence>
<feature type="non-terminal residue" evidence="1">
    <location>
        <position position="1"/>
    </location>
</feature>
<gene>
    <name evidence="1" type="ORF">EVA_11461</name>
</gene>
<reference evidence="1" key="1">
    <citation type="journal article" date="2012" name="PLoS ONE">
        <title>Gene sets for utilization of primary and secondary nutrition supplies in the distal gut of endangered iberian lynx.</title>
        <authorList>
            <person name="Alcaide M."/>
            <person name="Messina E."/>
            <person name="Richter M."/>
            <person name="Bargiela R."/>
            <person name="Peplies J."/>
            <person name="Huws S.A."/>
            <person name="Newbold C.J."/>
            <person name="Golyshin P.N."/>
            <person name="Simon M.A."/>
            <person name="Lopez G."/>
            <person name="Yakimov M.M."/>
            <person name="Ferrer M."/>
        </authorList>
    </citation>
    <scope>NUCLEOTIDE SEQUENCE</scope>
</reference>
<dbReference type="EMBL" id="AMCI01003377">
    <property type="protein sequence ID" value="EJX00433.1"/>
    <property type="molecule type" value="Genomic_DNA"/>
</dbReference>
<name>J9GF53_9ZZZZ</name>
<organism evidence="1">
    <name type="scientific">gut metagenome</name>
    <dbReference type="NCBI Taxonomy" id="749906"/>
    <lineage>
        <taxon>unclassified sequences</taxon>
        <taxon>metagenomes</taxon>
        <taxon>organismal metagenomes</taxon>
    </lineage>
</organism>
<evidence type="ECO:0008006" key="2">
    <source>
        <dbReference type="Google" id="ProtNLM"/>
    </source>
</evidence>
<dbReference type="AlphaFoldDB" id="J9GF53"/>